<dbReference type="PIRSF" id="PIRSF018634">
    <property type="entry name" value="UCP018634"/>
    <property type="match status" value="1"/>
</dbReference>
<evidence type="ECO:0000313" key="1">
    <source>
        <dbReference type="EMBL" id="OWT63797.1"/>
    </source>
</evidence>
<name>A0A225MQZ9_9BURK</name>
<keyword evidence="2" id="KW-1185">Reference proteome</keyword>
<dbReference type="EMBL" id="NJIH01000003">
    <property type="protein sequence ID" value="OWT63797.1"/>
    <property type="molecule type" value="Genomic_DNA"/>
</dbReference>
<accession>A0A225MQZ9</accession>
<protein>
    <recommendedName>
        <fullName evidence="3">Addiction module toxin RelE</fullName>
    </recommendedName>
</protein>
<dbReference type="Pfam" id="PF06296">
    <property type="entry name" value="RelE"/>
    <property type="match status" value="1"/>
</dbReference>
<gene>
    <name evidence="1" type="ORF">CEY11_05660</name>
</gene>
<proteinExistence type="predicted"/>
<sequence length="126" mass="14308">MAQQSFITRHFQRWMRKINLTEKALCKAVIEMHQGLIDADLGGCVVKKRVPVEGRGKRKGMRTLVATNKGDRWFFMFGFAKNVRANVNDTELEALQSLAADLLQLTQAQLKEAVEDGSLQEICRDQ</sequence>
<comment type="caution">
    <text evidence="1">The sequence shown here is derived from an EMBL/GenBank/DDBJ whole genome shotgun (WGS) entry which is preliminary data.</text>
</comment>
<organism evidence="1 2">
    <name type="scientific">Candidimonas nitroreducens</name>
    <dbReference type="NCBI Taxonomy" id="683354"/>
    <lineage>
        <taxon>Bacteria</taxon>
        <taxon>Pseudomonadati</taxon>
        <taxon>Pseudomonadota</taxon>
        <taxon>Betaproteobacteria</taxon>
        <taxon>Burkholderiales</taxon>
        <taxon>Alcaligenaceae</taxon>
        <taxon>Candidimonas</taxon>
    </lineage>
</organism>
<dbReference type="Proteomes" id="UP000214603">
    <property type="component" value="Unassembled WGS sequence"/>
</dbReference>
<dbReference type="InterPro" id="IPR009387">
    <property type="entry name" value="HigB-2"/>
</dbReference>
<dbReference type="AlphaFoldDB" id="A0A225MQZ9"/>
<reference evidence="2" key="1">
    <citation type="submission" date="2017-06" db="EMBL/GenBank/DDBJ databases">
        <title>Herbaspirillum phytohormonus sp. nov., isolated from the root nodule of Robinia pseudoacacia in lead-zinc mine.</title>
        <authorList>
            <person name="Fan M."/>
            <person name="Lin Y."/>
        </authorList>
    </citation>
    <scope>NUCLEOTIDE SEQUENCE [LARGE SCALE GENOMIC DNA]</scope>
    <source>
        <strain evidence="2">SC-089</strain>
    </source>
</reference>
<evidence type="ECO:0000313" key="2">
    <source>
        <dbReference type="Proteomes" id="UP000214603"/>
    </source>
</evidence>
<dbReference type="RefSeq" id="WP_088602376.1">
    <property type="nucleotide sequence ID" value="NZ_NJIH01000003.1"/>
</dbReference>
<dbReference type="OrthoDB" id="8607264at2"/>
<evidence type="ECO:0008006" key="3">
    <source>
        <dbReference type="Google" id="ProtNLM"/>
    </source>
</evidence>